<dbReference type="RefSeq" id="WP_079724235.1">
    <property type="nucleotide sequence ID" value="NZ_BMCL01000002.1"/>
</dbReference>
<dbReference type="Pfam" id="PF13505">
    <property type="entry name" value="OMP_b-brl"/>
    <property type="match status" value="1"/>
</dbReference>
<evidence type="ECO:0000313" key="5">
    <source>
        <dbReference type="Proteomes" id="UP000190341"/>
    </source>
</evidence>
<dbReference type="STRING" id="428993.SAMN06296058_1993"/>
<keyword evidence="1 2" id="KW-0732">Signal</keyword>
<proteinExistence type="predicted"/>
<dbReference type="NCBIfam" id="NF041455">
    <property type="entry name" value="DSF_Ax21"/>
    <property type="match status" value="1"/>
</dbReference>
<dbReference type="SUPFAM" id="SSF56935">
    <property type="entry name" value="Porins"/>
    <property type="match status" value="1"/>
</dbReference>
<sequence length="194" mass="20982">MKKSLLALALVAAVPFAASAADGVSYNYVEGGYTKTNVDGPDSDGWALKGSVAIAPNFHLFADYSNQEVDNVNVDFDQWRVGVGYNHELSKRVDLLTRVAYEKVKTDSFHVGNVRVPGFSADGYSVEVGVNSALTNNLNGYALAGYEDGDDYDGDFYGRLGAQVKFTPNWSASADVKIVDGGDAQWFVGPRFSW</sequence>
<accession>A0A1T5KTM3</accession>
<reference evidence="4 5" key="1">
    <citation type="submission" date="2017-02" db="EMBL/GenBank/DDBJ databases">
        <authorList>
            <person name="Peterson S.W."/>
        </authorList>
    </citation>
    <scope>NUCLEOTIDE SEQUENCE [LARGE SCALE GENOMIC DNA]</scope>
    <source>
        <strain evidence="4 5">P15</strain>
    </source>
</reference>
<dbReference type="NCBIfam" id="TIGR04273">
    <property type="entry name" value="Y_sulf_Ax21"/>
    <property type="match status" value="1"/>
</dbReference>
<dbReference type="InterPro" id="IPR027385">
    <property type="entry name" value="Beta-barrel_OMP"/>
</dbReference>
<feature type="domain" description="Outer membrane protein beta-barrel" evidence="3">
    <location>
        <begin position="7"/>
        <end position="152"/>
    </location>
</feature>
<dbReference type="InterPro" id="IPR023614">
    <property type="entry name" value="Porin_dom_sf"/>
</dbReference>
<dbReference type="EMBL" id="FUZV01000001">
    <property type="protein sequence ID" value="SKC66805.1"/>
    <property type="molecule type" value="Genomic_DNA"/>
</dbReference>
<feature type="signal peptide" evidence="2">
    <location>
        <begin position="1"/>
        <end position="20"/>
    </location>
</feature>
<gene>
    <name evidence="4" type="ORF">SAMN06296058_1993</name>
</gene>
<protein>
    <submittedName>
        <fullName evidence="4">Sulfation-dependent quorum factor, Ax21 family</fullName>
    </submittedName>
</protein>
<keyword evidence="5" id="KW-1185">Reference proteome</keyword>
<evidence type="ECO:0000259" key="3">
    <source>
        <dbReference type="Pfam" id="PF13505"/>
    </source>
</evidence>
<dbReference type="SUPFAM" id="SSF56925">
    <property type="entry name" value="OMPA-like"/>
    <property type="match status" value="1"/>
</dbReference>
<dbReference type="Gene3D" id="2.40.160.10">
    <property type="entry name" value="Porin"/>
    <property type="match status" value="1"/>
</dbReference>
<evidence type="ECO:0000256" key="2">
    <source>
        <dbReference type="SAM" id="SignalP"/>
    </source>
</evidence>
<dbReference type="OrthoDB" id="5974338at2"/>
<dbReference type="InterPro" id="IPR011250">
    <property type="entry name" value="OMP/PagP_B-barrel"/>
</dbReference>
<organism evidence="4 5">
    <name type="scientific">Pseudoxanthomonas indica</name>
    <dbReference type="NCBI Taxonomy" id="428993"/>
    <lineage>
        <taxon>Bacteria</taxon>
        <taxon>Pseudomonadati</taxon>
        <taxon>Pseudomonadota</taxon>
        <taxon>Gammaproteobacteria</taxon>
        <taxon>Lysobacterales</taxon>
        <taxon>Lysobacteraceae</taxon>
        <taxon>Pseudoxanthomonas</taxon>
    </lineage>
</organism>
<evidence type="ECO:0000256" key="1">
    <source>
        <dbReference type="ARBA" id="ARBA00022729"/>
    </source>
</evidence>
<evidence type="ECO:0000313" key="4">
    <source>
        <dbReference type="EMBL" id="SKC66805.1"/>
    </source>
</evidence>
<dbReference type="AlphaFoldDB" id="A0A1T5KTM3"/>
<feature type="chain" id="PRO_5012594789" evidence="2">
    <location>
        <begin position="21"/>
        <end position="194"/>
    </location>
</feature>
<dbReference type="Proteomes" id="UP000190341">
    <property type="component" value="Unassembled WGS sequence"/>
</dbReference>
<name>A0A1T5KTM3_9GAMM</name>
<dbReference type="InterPro" id="IPR026364">
    <property type="entry name" value="Ax21"/>
</dbReference>